<sequence>MPGSPVLSIRDASFTVSPKRQYRGAVRPTTPAATEPVWNPHRHL</sequence>
<evidence type="ECO:0000313" key="3">
    <source>
        <dbReference type="WBParaSite" id="PgB14X_g005_t01"/>
    </source>
</evidence>
<dbReference type="WBParaSite" id="PgB14X_g005_t01">
    <property type="protein sequence ID" value="PgB14X_g005_t01"/>
    <property type="gene ID" value="PgB14X_g005"/>
</dbReference>
<keyword evidence="2" id="KW-1185">Reference proteome</keyword>
<evidence type="ECO:0000313" key="2">
    <source>
        <dbReference type="Proteomes" id="UP000887569"/>
    </source>
</evidence>
<protein>
    <submittedName>
        <fullName evidence="3">Uncharacterized protein</fullName>
    </submittedName>
</protein>
<reference evidence="3" key="1">
    <citation type="submission" date="2022-11" db="UniProtKB">
        <authorList>
            <consortium name="WormBaseParasite"/>
        </authorList>
    </citation>
    <scope>IDENTIFICATION</scope>
</reference>
<feature type="region of interest" description="Disordered" evidence="1">
    <location>
        <begin position="20"/>
        <end position="44"/>
    </location>
</feature>
<proteinExistence type="predicted"/>
<evidence type="ECO:0000256" key="1">
    <source>
        <dbReference type="SAM" id="MobiDB-lite"/>
    </source>
</evidence>
<name>A0A914ZVV3_PARUN</name>
<dbReference type="AlphaFoldDB" id="A0A914ZVV3"/>
<accession>A0A914ZVV3</accession>
<organism evidence="2 3">
    <name type="scientific">Parascaris univalens</name>
    <name type="common">Nematode worm</name>
    <dbReference type="NCBI Taxonomy" id="6257"/>
    <lineage>
        <taxon>Eukaryota</taxon>
        <taxon>Metazoa</taxon>
        <taxon>Ecdysozoa</taxon>
        <taxon>Nematoda</taxon>
        <taxon>Chromadorea</taxon>
        <taxon>Rhabditida</taxon>
        <taxon>Spirurina</taxon>
        <taxon>Ascaridomorpha</taxon>
        <taxon>Ascaridoidea</taxon>
        <taxon>Ascarididae</taxon>
        <taxon>Parascaris</taxon>
    </lineage>
</organism>
<dbReference type="Proteomes" id="UP000887569">
    <property type="component" value="Unplaced"/>
</dbReference>